<protein>
    <submittedName>
        <fullName evidence="1">Uncharacterized protein</fullName>
    </submittedName>
</protein>
<dbReference type="EMBL" id="LT594632">
    <property type="protein sequence ID" value="SCO92918.1"/>
    <property type="molecule type" value="Genomic_DNA"/>
</dbReference>
<evidence type="ECO:0000313" key="2">
    <source>
        <dbReference type="Proteomes" id="UP000219813"/>
    </source>
</evidence>
<name>A0A1D3SMC8_PLAMA</name>
<proteinExistence type="predicted"/>
<dbReference type="VEuPathDB" id="PlasmoDB:PmUG01_11016900"/>
<dbReference type="RefSeq" id="XP_028862358.1">
    <property type="nucleotide sequence ID" value="XM_029005806.1"/>
</dbReference>
<gene>
    <name evidence="1" type="primary">PmUG01_11016900</name>
    <name evidence="1" type="ORF">PMUG01_11016900</name>
</gene>
<dbReference type="AlphaFoldDB" id="A0A1D3SMC8"/>
<dbReference type="GeneID" id="39869629"/>
<keyword evidence="2" id="KW-1185">Reference proteome</keyword>
<evidence type="ECO:0000313" key="1">
    <source>
        <dbReference type="EMBL" id="SCO92918.1"/>
    </source>
</evidence>
<organism evidence="1 2">
    <name type="scientific">Plasmodium malariae</name>
    <dbReference type="NCBI Taxonomy" id="5858"/>
    <lineage>
        <taxon>Eukaryota</taxon>
        <taxon>Sar</taxon>
        <taxon>Alveolata</taxon>
        <taxon>Apicomplexa</taxon>
        <taxon>Aconoidasida</taxon>
        <taxon>Haemosporida</taxon>
        <taxon>Plasmodiidae</taxon>
        <taxon>Plasmodium</taxon>
        <taxon>Plasmodium (Plasmodium)</taxon>
    </lineage>
</organism>
<dbReference type="OMA" id="QKNANND"/>
<reference evidence="1 2" key="1">
    <citation type="submission" date="2016-06" db="EMBL/GenBank/DDBJ databases">
        <authorList>
            <consortium name="Pathogen Informatics"/>
        </authorList>
    </citation>
    <scope>NUCLEOTIDE SEQUENCE [LARGE SCALE GENOMIC DNA]</scope>
</reference>
<dbReference type="Proteomes" id="UP000219813">
    <property type="component" value="Chromosome 11"/>
</dbReference>
<dbReference type="OrthoDB" id="381252at2759"/>
<sequence>MNKITECQKKKKKKKVNMLCPLFSCKSKYYYNISNFPPSDNEECEPFFEGKNKNKDFHYIIEKAVNEIIYDTKKSCDVHSDFEQVEKIGNKKKEHLYSDDCLDDIDIILKKSKTENMFLRKKENNEVSDILLPSKNIKQRIYSINEDKIDIKDNSRKKIENTLNDNIIENFKNVLCNDLNKYFKDILEDVKKGTEMNEINGSNIQKEEHIPSEKKLQHHFNILKKNTTNCEVPFDNISNCTDTTDITCINSKMLKRVNYKKINCESVTSEENKKFDVAQLFNISESDGRTHFNKQNTVTYKDNASFDIVVDLNQDNILLKNTHNNNRRTVNKSRYKKNFYFSKRKKLTKEKSFLLSKKSKLYNKDYHKTDDMRSSMPKKKQPYLCKSHREIVNSMGNVTSSGNLSALRNSHMSLESKSNFCTSPTEDFVFSHFQKNANNNIINKLLL</sequence>
<accession>A0A1D3SMC8</accession>
<dbReference type="KEGG" id="pmal:PMUG01_11016900"/>